<feature type="region of interest" description="Disordered" evidence="1">
    <location>
        <begin position="189"/>
        <end position="212"/>
    </location>
</feature>
<keyword evidence="3" id="KW-0418">Kinase</keyword>
<dbReference type="InterPro" id="IPR045272">
    <property type="entry name" value="ANXUR1/2-like"/>
</dbReference>
<dbReference type="Pfam" id="PF07714">
    <property type="entry name" value="PK_Tyr_Ser-Thr"/>
    <property type="match status" value="1"/>
</dbReference>
<evidence type="ECO:0000256" key="1">
    <source>
        <dbReference type="SAM" id="MobiDB-lite"/>
    </source>
</evidence>
<dbReference type="Gene3D" id="1.10.510.10">
    <property type="entry name" value="Transferase(Phosphotransferase) domain 1"/>
    <property type="match status" value="1"/>
</dbReference>
<dbReference type="SMART" id="SM00219">
    <property type="entry name" value="TyrKc"/>
    <property type="match status" value="1"/>
</dbReference>
<protein>
    <submittedName>
        <fullName evidence="3">Receptor kinase FERONIA</fullName>
    </submittedName>
</protein>
<sequence length="239" mass="26766">MILVHEYMACGTLHEHLYKTQKPPLPWKQRLEICIGAARGWHYLHIVMSRQLTSLLDKKWVAKVSDFGSSKTGPSSEHTHVSVVVKGSFGYLDSKYFRRQQLSEKSDVYSYGVVLYEILCAQPALNPTLPKEQIIDPYLKGKIAPECFKKFADTSVKCLSDVGTERPSMGDVLWNLEFALQLQESTKESGKGTGELDVTYKGKKDPDASSGFDGNITYSKSSGMSMRCPFDSLNSHNLN</sequence>
<dbReference type="InterPro" id="IPR011009">
    <property type="entry name" value="Kinase-like_dom_sf"/>
</dbReference>
<keyword evidence="3" id="KW-0808">Transferase</keyword>
<dbReference type="Gramene" id="OE9A069274T1">
    <property type="protein sequence ID" value="OE9A069274C1"/>
    <property type="gene ID" value="OE9A069274"/>
</dbReference>
<dbReference type="InterPro" id="IPR001245">
    <property type="entry name" value="Ser-Thr/Tyr_kinase_cat_dom"/>
</dbReference>
<dbReference type="Proteomes" id="UP000594638">
    <property type="component" value="Unassembled WGS sequence"/>
</dbReference>
<organism evidence="3 4">
    <name type="scientific">Olea europaea subsp. europaea</name>
    <dbReference type="NCBI Taxonomy" id="158383"/>
    <lineage>
        <taxon>Eukaryota</taxon>
        <taxon>Viridiplantae</taxon>
        <taxon>Streptophyta</taxon>
        <taxon>Embryophyta</taxon>
        <taxon>Tracheophyta</taxon>
        <taxon>Spermatophyta</taxon>
        <taxon>Magnoliopsida</taxon>
        <taxon>eudicotyledons</taxon>
        <taxon>Gunneridae</taxon>
        <taxon>Pentapetalae</taxon>
        <taxon>asterids</taxon>
        <taxon>lamiids</taxon>
        <taxon>Lamiales</taxon>
        <taxon>Oleaceae</taxon>
        <taxon>Oleeae</taxon>
        <taxon>Olea</taxon>
    </lineage>
</organism>
<dbReference type="GO" id="GO:0005524">
    <property type="term" value="F:ATP binding"/>
    <property type="evidence" value="ECO:0007669"/>
    <property type="project" value="InterPro"/>
</dbReference>
<keyword evidence="4" id="KW-1185">Reference proteome</keyword>
<evidence type="ECO:0000259" key="2">
    <source>
        <dbReference type="PROSITE" id="PS50011"/>
    </source>
</evidence>
<comment type="caution">
    <text evidence="3">The sequence shown here is derived from an EMBL/GenBank/DDBJ whole genome shotgun (WGS) entry which is preliminary data.</text>
</comment>
<dbReference type="SUPFAM" id="SSF56112">
    <property type="entry name" value="Protein kinase-like (PK-like)"/>
    <property type="match status" value="1"/>
</dbReference>
<dbReference type="GO" id="GO:0009506">
    <property type="term" value="C:plasmodesma"/>
    <property type="evidence" value="ECO:0007669"/>
    <property type="project" value="TreeGrafter"/>
</dbReference>
<feature type="compositionally biased region" description="Basic and acidic residues" evidence="1">
    <location>
        <begin position="198"/>
        <end position="207"/>
    </location>
</feature>
<proteinExistence type="predicted"/>
<dbReference type="PROSITE" id="PS50011">
    <property type="entry name" value="PROTEIN_KINASE_DOM"/>
    <property type="match status" value="1"/>
</dbReference>
<name>A0A8S0QST3_OLEEU</name>
<dbReference type="GO" id="GO:0004714">
    <property type="term" value="F:transmembrane receptor protein tyrosine kinase activity"/>
    <property type="evidence" value="ECO:0007669"/>
    <property type="project" value="InterPro"/>
</dbReference>
<gene>
    <name evidence="3" type="ORF">OLEA9_A069274</name>
</gene>
<dbReference type="PANTHER" id="PTHR27003">
    <property type="entry name" value="OS07G0166700 PROTEIN"/>
    <property type="match status" value="1"/>
</dbReference>
<dbReference type="EMBL" id="CACTIH010001925">
    <property type="protein sequence ID" value="CAA2968898.1"/>
    <property type="molecule type" value="Genomic_DNA"/>
</dbReference>
<accession>A0A8S0QST3</accession>
<dbReference type="PANTHER" id="PTHR27003:SF460">
    <property type="entry name" value="RECEPTOR-LIKE PROTEIN KINASE FERONIA"/>
    <property type="match status" value="1"/>
</dbReference>
<dbReference type="OrthoDB" id="911246at2759"/>
<dbReference type="AlphaFoldDB" id="A0A8S0QST3"/>
<evidence type="ECO:0000313" key="4">
    <source>
        <dbReference type="Proteomes" id="UP000594638"/>
    </source>
</evidence>
<reference evidence="3 4" key="1">
    <citation type="submission" date="2019-12" db="EMBL/GenBank/DDBJ databases">
        <authorList>
            <person name="Alioto T."/>
            <person name="Alioto T."/>
            <person name="Gomez Garrido J."/>
        </authorList>
    </citation>
    <scope>NUCLEOTIDE SEQUENCE [LARGE SCALE GENOMIC DNA]</scope>
</reference>
<dbReference type="InterPro" id="IPR000719">
    <property type="entry name" value="Prot_kinase_dom"/>
</dbReference>
<keyword evidence="3" id="KW-0675">Receptor</keyword>
<dbReference type="InterPro" id="IPR020635">
    <property type="entry name" value="Tyr_kinase_cat_dom"/>
</dbReference>
<evidence type="ECO:0000313" key="3">
    <source>
        <dbReference type="EMBL" id="CAA2968898.1"/>
    </source>
</evidence>
<dbReference type="GO" id="GO:0005886">
    <property type="term" value="C:plasma membrane"/>
    <property type="evidence" value="ECO:0007669"/>
    <property type="project" value="TreeGrafter"/>
</dbReference>
<feature type="domain" description="Protein kinase" evidence="2">
    <location>
        <begin position="1"/>
        <end position="179"/>
    </location>
</feature>